<dbReference type="PATRIC" id="fig|281456.6.peg.72"/>
<dbReference type="GO" id="GO:0016491">
    <property type="term" value="F:oxidoreductase activity"/>
    <property type="evidence" value="ECO:0007669"/>
    <property type="project" value="TreeGrafter"/>
</dbReference>
<evidence type="ECO:0000256" key="6">
    <source>
        <dbReference type="ARBA" id="ARBA00022982"/>
    </source>
</evidence>
<keyword evidence="9" id="KW-1133">Transmembrane helix</keyword>
<evidence type="ECO:0000256" key="5">
    <source>
        <dbReference type="ARBA" id="ARBA00022729"/>
    </source>
</evidence>
<dbReference type="PANTHER" id="PTHR35038">
    <property type="entry name" value="DISSIMILATORY SULFITE REDUCTASE SIRA"/>
    <property type="match status" value="1"/>
</dbReference>
<dbReference type="GO" id="GO:0046872">
    <property type="term" value="F:metal ion binding"/>
    <property type="evidence" value="ECO:0007669"/>
    <property type="project" value="UniProtKB-KW"/>
</dbReference>
<dbReference type="Gene3D" id="3.90.10.10">
    <property type="entry name" value="Cytochrome C3"/>
    <property type="match status" value="1"/>
</dbReference>
<dbReference type="InterPro" id="IPR051829">
    <property type="entry name" value="Multiheme_Cytochr_ET"/>
</dbReference>
<evidence type="ECO:0000313" key="11">
    <source>
        <dbReference type="EMBL" id="KNZ71001.1"/>
    </source>
</evidence>
<dbReference type="RefSeq" id="WP_052216391.1">
    <property type="nucleotide sequence ID" value="NZ_LGTE01000001.1"/>
</dbReference>
<evidence type="ECO:0000256" key="4">
    <source>
        <dbReference type="ARBA" id="ARBA00022723"/>
    </source>
</evidence>
<evidence type="ECO:0000313" key="12">
    <source>
        <dbReference type="Proteomes" id="UP000037175"/>
    </source>
</evidence>
<dbReference type="InterPro" id="IPR038266">
    <property type="entry name" value="NapC/NirT_cytc_sf"/>
</dbReference>
<name>A0A0L6W6B6_9FIRM</name>
<sequence length="407" mass="45152">MKLPQWSLFKKLDLSKTEDRLKLFILVSAVCTFMLIAVAGAIRVTMEPSFCGKCHVMRPEYVTWEASSHVQVACTDCHIKPGLGNLIIHKIAALKELALYFTNTYDRPIKMSHKLPDEVCTQCHSTFREYTPSGDLIIPHERHAAKGVMCVECHSGVAHGNIVRRGLTRDGNYAAWTTAVGKQQMAKDFTEPKMNVCMDCHSKRKVTNACEACHTSITMPPDHKVKGFGVTHGKLAKKDISYCNKCHSYAVAGNEIPGVSKVAEYARGNSFCYNCHMKRPDGHTEDWRVIHKRSAKNNVDGCLVCHNNTPPRKEDLATPTYCQQCHGAVAKAETSNSGVVQKSGVPQAEKQAAKPGNTADDFKKTKAHPPGWRKQHPQFIKTEGIARGRCFSCHDTTNCSRCHTGTN</sequence>
<dbReference type="EMBL" id="LGTE01000001">
    <property type="protein sequence ID" value="KNZ71001.1"/>
    <property type="molecule type" value="Genomic_DNA"/>
</dbReference>
<feature type="domain" description="NapC/NirT cytochrome c N-terminal" evidence="10">
    <location>
        <begin position="23"/>
        <end position="160"/>
    </location>
</feature>
<feature type="compositionally biased region" description="Basic residues" evidence="8">
    <location>
        <begin position="365"/>
        <end position="375"/>
    </location>
</feature>
<keyword evidence="6" id="KW-0249">Electron transport</keyword>
<keyword evidence="12" id="KW-1185">Reference proteome</keyword>
<keyword evidence="4" id="KW-0479">Metal-binding</keyword>
<keyword evidence="9" id="KW-0472">Membrane</keyword>
<comment type="caution">
    <text evidence="11">The sequence shown here is derived from an EMBL/GenBank/DDBJ whole genome shotgun (WGS) entry which is preliminary data.</text>
</comment>
<dbReference type="PANTHER" id="PTHR35038:SF6">
    <property type="entry name" value="SURFACE LOCALIZED DECAHEME CYTOCHROME C LIPOPROTEIN"/>
    <property type="match status" value="1"/>
</dbReference>
<comment type="subcellular location">
    <subcellularLocation>
        <location evidence="1">Cell envelope</location>
    </subcellularLocation>
</comment>
<dbReference type="Proteomes" id="UP000037175">
    <property type="component" value="Unassembled WGS sequence"/>
</dbReference>
<keyword evidence="3" id="KW-0349">Heme</keyword>
<evidence type="ECO:0000256" key="3">
    <source>
        <dbReference type="ARBA" id="ARBA00022617"/>
    </source>
</evidence>
<keyword evidence="7" id="KW-0408">Iron</keyword>
<dbReference type="AlphaFoldDB" id="A0A0L6W6B6"/>
<reference evidence="12" key="1">
    <citation type="submission" date="2015-07" db="EMBL/GenBank/DDBJ databases">
        <title>Complete Genome of Thermincola ferriacetica strain Z-0001T.</title>
        <authorList>
            <person name="Lusk B."/>
            <person name="Badalamenti J.P."/>
            <person name="Parameswaran P."/>
            <person name="Bond D.R."/>
            <person name="Torres C.I."/>
        </authorList>
    </citation>
    <scope>NUCLEOTIDE SEQUENCE [LARGE SCALE GENOMIC DNA]</scope>
    <source>
        <strain evidence="12">Z-0001</strain>
    </source>
</reference>
<dbReference type="GO" id="GO:0030313">
    <property type="term" value="C:cell envelope"/>
    <property type="evidence" value="ECO:0007669"/>
    <property type="project" value="UniProtKB-SubCell"/>
</dbReference>
<evidence type="ECO:0000259" key="10">
    <source>
        <dbReference type="Pfam" id="PF03264"/>
    </source>
</evidence>
<accession>A0A0L6W6B6</accession>
<feature type="transmembrane region" description="Helical" evidence="9">
    <location>
        <begin position="21"/>
        <end position="42"/>
    </location>
</feature>
<dbReference type="InterPro" id="IPR036280">
    <property type="entry name" value="Multihaem_cyt_sf"/>
</dbReference>
<evidence type="ECO:0000256" key="7">
    <source>
        <dbReference type="ARBA" id="ARBA00023004"/>
    </source>
</evidence>
<evidence type="ECO:0000256" key="2">
    <source>
        <dbReference type="ARBA" id="ARBA00022448"/>
    </source>
</evidence>
<evidence type="ECO:0000256" key="9">
    <source>
        <dbReference type="SAM" id="Phobius"/>
    </source>
</evidence>
<evidence type="ECO:0000256" key="1">
    <source>
        <dbReference type="ARBA" id="ARBA00004196"/>
    </source>
</evidence>
<organism evidence="11 12">
    <name type="scientific">Thermincola ferriacetica</name>
    <dbReference type="NCBI Taxonomy" id="281456"/>
    <lineage>
        <taxon>Bacteria</taxon>
        <taxon>Bacillati</taxon>
        <taxon>Bacillota</taxon>
        <taxon>Clostridia</taxon>
        <taxon>Eubacteriales</taxon>
        <taxon>Thermincolaceae</taxon>
        <taxon>Thermincola</taxon>
    </lineage>
</organism>
<dbReference type="InterPro" id="IPR005126">
    <property type="entry name" value="NapC/NirT_cyt_c_N"/>
</dbReference>
<dbReference type="Gene3D" id="1.10.3820.10">
    <property type="entry name" value="Di-heme elbow motif domain"/>
    <property type="match status" value="1"/>
</dbReference>
<feature type="region of interest" description="Disordered" evidence="8">
    <location>
        <begin position="341"/>
        <end position="375"/>
    </location>
</feature>
<dbReference type="SUPFAM" id="SSF48695">
    <property type="entry name" value="Multiheme cytochromes"/>
    <property type="match status" value="1"/>
</dbReference>
<gene>
    <name evidence="11" type="ORF">Tfer_0071</name>
</gene>
<keyword evidence="2" id="KW-0813">Transport</keyword>
<protein>
    <submittedName>
        <fullName evidence="11">NapC/NirT cytochrome c domain protein</fullName>
    </submittedName>
</protein>
<keyword evidence="9" id="KW-0812">Transmembrane</keyword>
<dbReference type="Pfam" id="PF03264">
    <property type="entry name" value="Cytochrom_NNT"/>
    <property type="match status" value="1"/>
</dbReference>
<keyword evidence="5" id="KW-0732">Signal</keyword>
<evidence type="ECO:0000256" key="8">
    <source>
        <dbReference type="SAM" id="MobiDB-lite"/>
    </source>
</evidence>
<proteinExistence type="predicted"/>